<dbReference type="AlphaFoldDB" id="A0AAV7WYN0"/>
<gene>
    <name evidence="1" type="ORF">NDU88_005771</name>
</gene>
<accession>A0AAV7WYN0</accession>
<proteinExistence type="predicted"/>
<keyword evidence="2" id="KW-1185">Reference proteome</keyword>
<comment type="caution">
    <text evidence="1">The sequence shown here is derived from an EMBL/GenBank/DDBJ whole genome shotgun (WGS) entry which is preliminary data.</text>
</comment>
<evidence type="ECO:0000313" key="1">
    <source>
        <dbReference type="EMBL" id="KAJ1218188.1"/>
    </source>
</evidence>
<reference evidence="1" key="1">
    <citation type="journal article" date="2022" name="bioRxiv">
        <title>Sequencing and chromosome-scale assembly of the giantPleurodeles waltlgenome.</title>
        <authorList>
            <person name="Brown T."/>
            <person name="Elewa A."/>
            <person name="Iarovenko S."/>
            <person name="Subramanian E."/>
            <person name="Araus A.J."/>
            <person name="Petzold A."/>
            <person name="Susuki M."/>
            <person name="Suzuki K.-i.T."/>
            <person name="Hayashi T."/>
            <person name="Toyoda A."/>
            <person name="Oliveira C."/>
            <person name="Osipova E."/>
            <person name="Leigh N.D."/>
            <person name="Simon A."/>
            <person name="Yun M.H."/>
        </authorList>
    </citation>
    <scope>NUCLEOTIDE SEQUENCE</scope>
    <source>
        <strain evidence="1">20211129_DDA</strain>
        <tissue evidence="1">Liver</tissue>
    </source>
</reference>
<organism evidence="1 2">
    <name type="scientific">Pleurodeles waltl</name>
    <name type="common">Iberian ribbed newt</name>
    <dbReference type="NCBI Taxonomy" id="8319"/>
    <lineage>
        <taxon>Eukaryota</taxon>
        <taxon>Metazoa</taxon>
        <taxon>Chordata</taxon>
        <taxon>Craniata</taxon>
        <taxon>Vertebrata</taxon>
        <taxon>Euteleostomi</taxon>
        <taxon>Amphibia</taxon>
        <taxon>Batrachia</taxon>
        <taxon>Caudata</taxon>
        <taxon>Salamandroidea</taxon>
        <taxon>Salamandridae</taxon>
        <taxon>Pleurodelinae</taxon>
        <taxon>Pleurodeles</taxon>
    </lineage>
</organism>
<protein>
    <submittedName>
        <fullName evidence="1">Uncharacterized protein</fullName>
    </submittedName>
</protein>
<evidence type="ECO:0000313" key="2">
    <source>
        <dbReference type="Proteomes" id="UP001066276"/>
    </source>
</evidence>
<dbReference type="Proteomes" id="UP001066276">
    <property type="component" value="Chromosome 1_1"/>
</dbReference>
<name>A0AAV7WYN0_PLEWA</name>
<dbReference type="EMBL" id="JANPWB010000001">
    <property type="protein sequence ID" value="KAJ1218188.1"/>
    <property type="molecule type" value="Genomic_DNA"/>
</dbReference>
<sequence length="94" mass="9788">MCHMARGLQPCTAGCRDGGADDPLQVGRVTRWLERESPACKSHPEASCPGKEPLRAHAALVIGRACCRAAWVTLAAGPSGCRVVTGHLVIGLGD</sequence>